<dbReference type="Gramene" id="Mp3g05700.1">
    <property type="protein sequence ID" value="Mp3g05700.1.cds1"/>
    <property type="gene ID" value="Mp3g05700"/>
</dbReference>
<dbReference type="Proteomes" id="UP000244005">
    <property type="component" value="Unassembled WGS sequence"/>
</dbReference>
<evidence type="ECO:0000313" key="2">
    <source>
        <dbReference type="Proteomes" id="UP000244005"/>
    </source>
</evidence>
<keyword evidence="2" id="KW-1185">Reference proteome</keyword>
<name>A0A2R6XPN5_MARPO</name>
<accession>A0A2R6XPN5</accession>
<organism evidence="1 2">
    <name type="scientific">Marchantia polymorpha</name>
    <name type="common">Common liverwort</name>
    <name type="synonym">Marchantia aquatica</name>
    <dbReference type="NCBI Taxonomy" id="3197"/>
    <lineage>
        <taxon>Eukaryota</taxon>
        <taxon>Viridiplantae</taxon>
        <taxon>Streptophyta</taxon>
        <taxon>Embryophyta</taxon>
        <taxon>Marchantiophyta</taxon>
        <taxon>Marchantiopsida</taxon>
        <taxon>Marchantiidae</taxon>
        <taxon>Marchantiales</taxon>
        <taxon>Marchantiaceae</taxon>
        <taxon>Marchantia</taxon>
    </lineage>
</organism>
<gene>
    <name evidence="1" type="ORF">MARPO_0006s0041</name>
</gene>
<evidence type="ECO:0000313" key="1">
    <source>
        <dbReference type="EMBL" id="PTQ47996.1"/>
    </source>
</evidence>
<proteinExistence type="predicted"/>
<sequence>MSSMTIVCSQETKSGICSCECNRVLCFCISECSLRNQISYIIPCETKFPFKRLELSTEFLLLSAIAVKRSKSDFNQNSDHRRGLDMQELATKASACQWRRSPVRPDVSPRLYGQRKISHQACDSLLSCLEQPTQTSNKYPKHASPKRQLIISRLNQLRLILHRPREVKMSSSQEHSSIHDTFHRW</sequence>
<protein>
    <submittedName>
        <fullName evidence="1">Uncharacterized protein</fullName>
    </submittedName>
</protein>
<dbReference type="EMBL" id="KZ772678">
    <property type="protein sequence ID" value="PTQ47996.1"/>
    <property type="molecule type" value="Genomic_DNA"/>
</dbReference>
<reference evidence="2" key="1">
    <citation type="journal article" date="2017" name="Cell">
        <title>Insights into land plant evolution garnered from the Marchantia polymorpha genome.</title>
        <authorList>
            <person name="Bowman J.L."/>
            <person name="Kohchi T."/>
            <person name="Yamato K.T."/>
            <person name="Jenkins J."/>
            <person name="Shu S."/>
            <person name="Ishizaki K."/>
            <person name="Yamaoka S."/>
            <person name="Nishihama R."/>
            <person name="Nakamura Y."/>
            <person name="Berger F."/>
            <person name="Adam C."/>
            <person name="Aki S.S."/>
            <person name="Althoff F."/>
            <person name="Araki T."/>
            <person name="Arteaga-Vazquez M.A."/>
            <person name="Balasubrmanian S."/>
            <person name="Barry K."/>
            <person name="Bauer D."/>
            <person name="Boehm C.R."/>
            <person name="Briginshaw L."/>
            <person name="Caballero-Perez J."/>
            <person name="Catarino B."/>
            <person name="Chen F."/>
            <person name="Chiyoda S."/>
            <person name="Chovatia M."/>
            <person name="Davies K.M."/>
            <person name="Delmans M."/>
            <person name="Demura T."/>
            <person name="Dierschke T."/>
            <person name="Dolan L."/>
            <person name="Dorantes-Acosta A.E."/>
            <person name="Eklund D.M."/>
            <person name="Florent S.N."/>
            <person name="Flores-Sandoval E."/>
            <person name="Fujiyama A."/>
            <person name="Fukuzawa H."/>
            <person name="Galik B."/>
            <person name="Grimanelli D."/>
            <person name="Grimwood J."/>
            <person name="Grossniklaus U."/>
            <person name="Hamada T."/>
            <person name="Haseloff J."/>
            <person name="Hetherington A.J."/>
            <person name="Higo A."/>
            <person name="Hirakawa Y."/>
            <person name="Hundley H.N."/>
            <person name="Ikeda Y."/>
            <person name="Inoue K."/>
            <person name="Inoue S.I."/>
            <person name="Ishida S."/>
            <person name="Jia Q."/>
            <person name="Kakita M."/>
            <person name="Kanazawa T."/>
            <person name="Kawai Y."/>
            <person name="Kawashima T."/>
            <person name="Kennedy M."/>
            <person name="Kinose K."/>
            <person name="Kinoshita T."/>
            <person name="Kohara Y."/>
            <person name="Koide E."/>
            <person name="Komatsu K."/>
            <person name="Kopischke S."/>
            <person name="Kubo M."/>
            <person name="Kyozuka J."/>
            <person name="Lagercrantz U."/>
            <person name="Lin S.S."/>
            <person name="Lindquist E."/>
            <person name="Lipzen A.M."/>
            <person name="Lu C.W."/>
            <person name="De Luna E."/>
            <person name="Martienssen R.A."/>
            <person name="Minamino N."/>
            <person name="Mizutani M."/>
            <person name="Mizutani M."/>
            <person name="Mochizuki N."/>
            <person name="Monte I."/>
            <person name="Mosher R."/>
            <person name="Nagasaki H."/>
            <person name="Nakagami H."/>
            <person name="Naramoto S."/>
            <person name="Nishitani K."/>
            <person name="Ohtani M."/>
            <person name="Okamoto T."/>
            <person name="Okumura M."/>
            <person name="Phillips J."/>
            <person name="Pollak B."/>
            <person name="Reinders A."/>
            <person name="Rovekamp M."/>
            <person name="Sano R."/>
            <person name="Sawa S."/>
            <person name="Schmid M.W."/>
            <person name="Shirakawa M."/>
            <person name="Solano R."/>
            <person name="Spunde A."/>
            <person name="Suetsugu N."/>
            <person name="Sugano S."/>
            <person name="Sugiyama A."/>
            <person name="Sun R."/>
            <person name="Suzuki Y."/>
            <person name="Takenaka M."/>
            <person name="Takezawa D."/>
            <person name="Tomogane H."/>
            <person name="Tsuzuki M."/>
            <person name="Ueda T."/>
            <person name="Umeda M."/>
            <person name="Ward J.M."/>
            <person name="Watanabe Y."/>
            <person name="Yazaki K."/>
            <person name="Yokoyama R."/>
            <person name="Yoshitake Y."/>
            <person name="Yotsui I."/>
            <person name="Zachgo S."/>
            <person name="Schmutz J."/>
        </authorList>
    </citation>
    <scope>NUCLEOTIDE SEQUENCE [LARGE SCALE GENOMIC DNA]</scope>
    <source>
        <strain evidence="2">Tak-1</strain>
    </source>
</reference>
<dbReference type="AlphaFoldDB" id="A0A2R6XPN5"/>